<dbReference type="EMBL" id="MEUF01000003">
    <property type="protein sequence ID" value="OGC36890.1"/>
    <property type="molecule type" value="Genomic_DNA"/>
</dbReference>
<feature type="binding site" evidence="4">
    <location>
        <position position="203"/>
    </location>
    <ligand>
        <name>S-adenosyl-L-methionine</name>
        <dbReference type="ChEBI" id="CHEBI:59789"/>
    </ligand>
</feature>
<feature type="binding site" evidence="4">
    <location>
        <begin position="136"/>
        <end position="140"/>
    </location>
    <ligand>
        <name>S-adenosyl-L-methionine</name>
        <dbReference type="ChEBI" id="CHEBI:59789"/>
    </ligand>
</feature>
<comment type="caution">
    <text evidence="7">The sequence shown here is derived from an EMBL/GenBank/DDBJ whole genome shotgun (WGS) entry which is preliminary data.</text>
</comment>
<comment type="caution">
    <text evidence="4">Lacks conserved residue(s) required for the propagation of feature annotation.</text>
</comment>
<comment type="catalytic activity">
    <reaction evidence="4">
        <text>L-glutaminyl-[peptide chain release factor] + S-adenosyl-L-methionine = N(5)-methyl-L-glutaminyl-[peptide chain release factor] + S-adenosyl-L-homocysteine + H(+)</text>
        <dbReference type="Rhea" id="RHEA:42896"/>
        <dbReference type="Rhea" id="RHEA-COMP:10271"/>
        <dbReference type="Rhea" id="RHEA-COMP:10272"/>
        <dbReference type="ChEBI" id="CHEBI:15378"/>
        <dbReference type="ChEBI" id="CHEBI:30011"/>
        <dbReference type="ChEBI" id="CHEBI:57856"/>
        <dbReference type="ChEBI" id="CHEBI:59789"/>
        <dbReference type="ChEBI" id="CHEBI:61891"/>
        <dbReference type="EC" id="2.1.1.297"/>
    </reaction>
</comment>
<keyword evidence="1 4" id="KW-0489">Methyltransferase</keyword>
<dbReference type="NCBIfam" id="TIGR00536">
    <property type="entry name" value="hemK_fam"/>
    <property type="match status" value="1"/>
</dbReference>
<dbReference type="InterPro" id="IPR029063">
    <property type="entry name" value="SAM-dependent_MTases_sf"/>
</dbReference>
<evidence type="ECO:0000256" key="1">
    <source>
        <dbReference type="ARBA" id="ARBA00022603"/>
    </source>
</evidence>
<evidence type="ECO:0000313" key="7">
    <source>
        <dbReference type="EMBL" id="OGC36890.1"/>
    </source>
</evidence>
<evidence type="ECO:0000256" key="2">
    <source>
        <dbReference type="ARBA" id="ARBA00022679"/>
    </source>
</evidence>
<sequence length="295" mass="32945">MTIEQALNWGSEQLSSQHIEQPQLEAELLLCHVLNIPRTNLLTNNHWTLEIGHWKLFITYIKRRASHEPTAYIVGYQPFYGLKIEVNNNVLIPRPETEQLVETIINLVTSHQLPVTNYQLPVTNYQLPVTSIADIGTGSGCIAIALAKYLPQAKVIGIDYSSEAIKLALNNAQLNGVSDRCCFLLGELLEPLREKKVDLIVANLPYIPSADIPDLQPEVKNWEPTNALDGGSDGLDYIRKVITSAPKHLNNHGQLIIEFGFGQAEMIRQLASGLYIKNEIINDYAGIPRFLIASM</sequence>
<dbReference type="NCBIfam" id="TIGR03534">
    <property type="entry name" value="RF_mod_PrmC"/>
    <property type="match status" value="1"/>
</dbReference>
<keyword evidence="3 4" id="KW-0949">S-adenosyl-L-methionine</keyword>
<dbReference type="InterPro" id="IPR019874">
    <property type="entry name" value="RF_methyltr_PrmC"/>
</dbReference>
<name>A0A1F4TWE3_UNCSA</name>
<dbReference type="SUPFAM" id="SSF53335">
    <property type="entry name" value="S-adenosyl-L-methionine-dependent methyltransferases"/>
    <property type="match status" value="1"/>
</dbReference>
<dbReference type="PANTHER" id="PTHR18895">
    <property type="entry name" value="HEMK METHYLTRANSFERASE"/>
    <property type="match status" value="1"/>
</dbReference>
<comment type="similarity">
    <text evidence="4">Belongs to the protein N5-glutamine methyltransferase family. PrmC subfamily.</text>
</comment>
<comment type="function">
    <text evidence="4">Methylates the class 1 translation termination release factors RF1/PrfA and RF2/PrfB on the glutamine residue of the universally conserved GGQ motif.</text>
</comment>
<evidence type="ECO:0000313" key="8">
    <source>
        <dbReference type="Proteomes" id="UP000178951"/>
    </source>
</evidence>
<evidence type="ECO:0000259" key="5">
    <source>
        <dbReference type="Pfam" id="PF13847"/>
    </source>
</evidence>
<gene>
    <name evidence="4" type="primary">prmC</name>
    <name evidence="7" type="ORF">A2311_04220</name>
</gene>
<feature type="domain" description="Methyltransferase" evidence="5">
    <location>
        <begin position="131"/>
        <end position="213"/>
    </location>
</feature>
<dbReference type="Proteomes" id="UP000178951">
    <property type="component" value="Unassembled WGS sequence"/>
</dbReference>
<dbReference type="Gene3D" id="1.10.8.10">
    <property type="entry name" value="DNA helicase RuvA subunit, C-terminal domain"/>
    <property type="match status" value="1"/>
</dbReference>
<dbReference type="Pfam" id="PF13847">
    <property type="entry name" value="Methyltransf_31"/>
    <property type="match status" value="1"/>
</dbReference>
<dbReference type="EC" id="2.1.1.297" evidence="4"/>
<dbReference type="InterPro" id="IPR050320">
    <property type="entry name" value="N5-glutamine_MTase"/>
</dbReference>
<dbReference type="PANTHER" id="PTHR18895:SF74">
    <property type="entry name" value="MTRF1L RELEASE FACTOR GLUTAMINE METHYLTRANSFERASE"/>
    <property type="match status" value="1"/>
</dbReference>
<dbReference type="GO" id="GO:0032259">
    <property type="term" value="P:methylation"/>
    <property type="evidence" value="ECO:0007669"/>
    <property type="project" value="UniProtKB-KW"/>
</dbReference>
<feature type="domain" description="Release factor glutamine methyltransferase N-terminal" evidence="6">
    <location>
        <begin position="5"/>
        <end position="75"/>
    </location>
</feature>
<dbReference type="Gene3D" id="3.40.50.150">
    <property type="entry name" value="Vaccinia Virus protein VP39"/>
    <property type="match status" value="1"/>
</dbReference>
<dbReference type="STRING" id="1802583.A2311_04220"/>
<accession>A0A1F4TWE3</accession>
<evidence type="ECO:0000256" key="4">
    <source>
        <dbReference type="HAMAP-Rule" id="MF_02126"/>
    </source>
</evidence>
<dbReference type="InterPro" id="IPR040758">
    <property type="entry name" value="PrmC_N"/>
</dbReference>
<protein>
    <recommendedName>
        <fullName evidence="4">Release factor glutamine methyltransferase</fullName>
        <shortName evidence="4">RF MTase</shortName>
        <ecNumber evidence="4">2.1.1.297</ecNumber>
    </recommendedName>
    <alternativeName>
        <fullName evidence="4">N5-glutamine methyltransferase PrmC</fullName>
    </alternativeName>
    <alternativeName>
        <fullName evidence="4">Protein-(glutamine-N5) MTase PrmC</fullName>
    </alternativeName>
    <alternativeName>
        <fullName evidence="4">Protein-glutamine N-methyltransferase PrmC</fullName>
    </alternativeName>
</protein>
<evidence type="ECO:0000256" key="3">
    <source>
        <dbReference type="ARBA" id="ARBA00022691"/>
    </source>
</evidence>
<keyword evidence="2 4" id="KW-0808">Transferase</keyword>
<feature type="binding site" evidence="4">
    <location>
        <position position="159"/>
    </location>
    <ligand>
        <name>S-adenosyl-L-methionine</name>
        <dbReference type="ChEBI" id="CHEBI:59789"/>
    </ligand>
</feature>
<dbReference type="GO" id="GO:0102559">
    <property type="term" value="F:peptide chain release factor N(5)-glutamine methyltransferase activity"/>
    <property type="evidence" value="ECO:0007669"/>
    <property type="project" value="UniProtKB-EC"/>
</dbReference>
<dbReference type="AlphaFoldDB" id="A0A1F4TWE3"/>
<proteinExistence type="inferred from homology"/>
<dbReference type="Pfam" id="PF17827">
    <property type="entry name" value="PrmC_N"/>
    <property type="match status" value="1"/>
</dbReference>
<organism evidence="7 8">
    <name type="scientific">candidate division WOR-1 bacterium RIFOXYB2_FULL_48_7</name>
    <dbReference type="NCBI Taxonomy" id="1802583"/>
    <lineage>
        <taxon>Bacteria</taxon>
        <taxon>Bacillati</taxon>
        <taxon>Saganbacteria</taxon>
    </lineage>
</organism>
<evidence type="ECO:0000259" key="6">
    <source>
        <dbReference type="Pfam" id="PF17827"/>
    </source>
</evidence>
<dbReference type="HAMAP" id="MF_02126">
    <property type="entry name" value="RF_methyltr_PrmC"/>
    <property type="match status" value="1"/>
</dbReference>
<reference evidence="7 8" key="1">
    <citation type="journal article" date="2016" name="Nat. Commun.">
        <title>Thousands of microbial genomes shed light on interconnected biogeochemical processes in an aquifer system.</title>
        <authorList>
            <person name="Anantharaman K."/>
            <person name="Brown C.T."/>
            <person name="Hug L.A."/>
            <person name="Sharon I."/>
            <person name="Castelle C.J."/>
            <person name="Probst A.J."/>
            <person name="Thomas B.C."/>
            <person name="Singh A."/>
            <person name="Wilkins M.J."/>
            <person name="Karaoz U."/>
            <person name="Brodie E.L."/>
            <person name="Williams K.H."/>
            <person name="Hubbard S.S."/>
            <person name="Banfield J.F."/>
        </authorList>
    </citation>
    <scope>NUCLEOTIDE SEQUENCE [LARGE SCALE GENOMIC DNA]</scope>
</reference>
<dbReference type="InterPro" id="IPR004556">
    <property type="entry name" value="HemK-like"/>
</dbReference>
<dbReference type="CDD" id="cd02440">
    <property type="entry name" value="AdoMet_MTases"/>
    <property type="match status" value="1"/>
</dbReference>
<dbReference type="InterPro" id="IPR025714">
    <property type="entry name" value="Methyltranfer_dom"/>
</dbReference>